<sequence>MGVVDSYALDSFLVQLLAEVVAVRDQLLVVSVGKITHTDRTKILEGCGVGIVACSVRAGDCVGTVDGPTSPLIVLGFKGPRRSLSTQIFQRLSSSNSKYDLPWILNHDMCHGNPMLESELPQHYLSGVS</sequence>
<reference evidence="1 2" key="1">
    <citation type="submission" date="2023-03" db="EMBL/GenBank/DDBJ databases">
        <title>WGS of Gossypium arboreum.</title>
        <authorList>
            <person name="Yu D."/>
        </authorList>
    </citation>
    <scope>NUCLEOTIDE SEQUENCE [LARGE SCALE GENOMIC DNA]</scope>
    <source>
        <tissue evidence="1">Leaf</tissue>
    </source>
</reference>
<comment type="caution">
    <text evidence="1">The sequence shown here is derived from an EMBL/GenBank/DDBJ whole genome shotgun (WGS) entry which is preliminary data.</text>
</comment>
<dbReference type="EMBL" id="JARKNE010000012">
    <property type="protein sequence ID" value="KAK5775659.1"/>
    <property type="molecule type" value="Genomic_DNA"/>
</dbReference>
<protein>
    <submittedName>
        <fullName evidence="1">Uncharacterized protein</fullName>
    </submittedName>
</protein>
<evidence type="ECO:0000313" key="2">
    <source>
        <dbReference type="Proteomes" id="UP001358586"/>
    </source>
</evidence>
<dbReference type="Proteomes" id="UP001358586">
    <property type="component" value="Chromosome 12"/>
</dbReference>
<accession>A0ABR0MNV9</accession>
<proteinExistence type="predicted"/>
<keyword evidence="2" id="KW-1185">Reference proteome</keyword>
<gene>
    <name evidence="1" type="ORF">PVK06_043577</name>
</gene>
<name>A0ABR0MNV9_GOSAR</name>
<evidence type="ECO:0000313" key="1">
    <source>
        <dbReference type="EMBL" id="KAK5775659.1"/>
    </source>
</evidence>
<organism evidence="1 2">
    <name type="scientific">Gossypium arboreum</name>
    <name type="common">Tree cotton</name>
    <name type="synonym">Gossypium nanking</name>
    <dbReference type="NCBI Taxonomy" id="29729"/>
    <lineage>
        <taxon>Eukaryota</taxon>
        <taxon>Viridiplantae</taxon>
        <taxon>Streptophyta</taxon>
        <taxon>Embryophyta</taxon>
        <taxon>Tracheophyta</taxon>
        <taxon>Spermatophyta</taxon>
        <taxon>Magnoliopsida</taxon>
        <taxon>eudicotyledons</taxon>
        <taxon>Gunneridae</taxon>
        <taxon>Pentapetalae</taxon>
        <taxon>rosids</taxon>
        <taxon>malvids</taxon>
        <taxon>Malvales</taxon>
        <taxon>Malvaceae</taxon>
        <taxon>Malvoideae</taxon>
        <taxon>Gossypium</taxon>
    </lineage>
</organism>